<dbReference type="GO" id="GO:0005770">
    <property type="term" value="C:late endosome"/>
    <property type="evidence" value="ECO:0007669"/>
    <property type="project" value="TreeGrafter"/>
</dbReference>
<comment type="caution">
    <text evidence="6">The sequence shown here is derived from an EMBL/GenBank/DDBJ whole genome shotgun (WGS) entry which is preliminary data.</text>
</comment>
<name>A0AAV7XHE3_9NEOP</name>
<evidence type="ECO:0000259" key="4">
    <source>
        <dbReference type="PROSITE" id="PS50011"/>
    </source>
</evidence>
<dbReference type="GO" id="GO:0004672">
    <property type="term" value="F:protein kinase activity"/>
    <property type="evidence" value="ECO:0007669"/>
    <property type="project" value="InterPro"/>
</dbReference>
<comment type="subcellular location">
    <subcellularLocation>
        <location evidence="1">Cytoplasm</location>
    </subcellularLocation>
</comment>
<keyword evidence="2" id="KW-0963">Cytoplasm</keyword>
<evidence type="ECO:0000256" key="1">
    <source>
        <dbReference type="ARBA" id="ARBA00004496"/>
    </source>
</evidence>
<evidence type="ECO:0000259" key="5">
    <source>
        <dbReference type="PROSITE" id="PS50195"/>
    </source>
</evidence>
<feature type="region of interest" description="Disordered" evidence="3">
    <location>
        <begin position="445"/>
        <end position="554"/>
    </location>
</feature>
<feature type="domain" description="Protein kinase" evidence="4">
    <location>
        <begin position="149"/>
        <end position="413"/>
    </location>
</feature>
<dbReference type="InterPro" id="IPR036871">
    <property type="entry name" value="PX_dom_sf"/>
</dbReference>
<dbReference type="GO" id="GO:0005524">
    <property type="term" value="F:ATP binding"/>
    <property type="evidence" value="ECO:0007669"/>
    <property type="project" value="InterPro"/>
</dbReference>
<evidence type="ECO:0000313" key="6">
    <source>
        <dbReference type="EMBL" id="KAJ1524406.1"/>
    </source>
</evidence>
<dbReference type="InterPro" id="IPR051837">
    <property type="entry name" value="SortingNexin/PXDomain-PKLike"/>
</dbReference>
<dbReference type="AlphaFoldDB" id="A0AAV7XHE3"/>
<evidence type="ECO:0008006" key="8">
    <source>
        <dbReference type="Google" id="ProtNLM"/>
    </source>
</evidence>
<accession>A0AAV7XHE3</accession>
<dbReference type="PROSITE" id="PS50195">
    <property type="entry name" value="PX"/>
    <property type="match status" value="1"/>
</dbReference>
<dbReference type="PANTHER" id="PTHR22999:SF40">
    <property type="entry name" value="PX DOMAIN-CONTAINING PROTEIN KINASE-LIKE PROTEIN"/>
    <property type="match status" value="1"/>
</dbReference>
<feature type="compositionally biased region" description="Low complexity" evidence="3">
    <location>
        <begin position="496"/>
        <end position="512"/>
    </location>
</feature>
<feature type="compositionally biased region" description="Pro residues" evidence="3">
    <location>
        <begin position="527"/>
        <end position="551"/>
    </location>
</feature>
<dbReference type="GO" id="GO:0008333">
    <property type="term" value="P:endosome to lysosome transport"/>
    <property type="evidence" value="ECO:0007669"/>
    <property type="project" value="TreeGrafter"/>
</dbReference>
<keyword evidence="7" id="KW-1185">Reference proteome</keyword>
<dbReference type="Proteomes" id="UP001075354">
    <property type="component" value="Chromosome 9"/>
</dbReference>
<sequence length="582" mass="65518">MAVFERKVQLRSQLDDTDVLACTVEASHNIQGHTEYSIRVQRGPHPGKCWHINKRFRDFVNLNSLLGMYGVSLPLPPKKFIGNMDPLFIAERQIGLQNYLNVLQENPFLATSFPVRQFLDPDHYPPSIHENALHSVSLALRGEPIWEVLKPLPELGWRIRKHYFLIKKHTPHQEDQELLLNWTEYGPDMNVQVSQLQSTLSVLSTLKEPVAVNIEFLRCNEIGCLVVRPFIEAGTLRDALCGCKARVPVLRKYVSLKQYFPLAGDKIAAVACQILQNLAVLHYKGIPYGQLHTGNVCVSNRHVSLLDIEGGLLGVPSLYRPYVVQHRRLDTIQSVDMYSFGHVLYEMAFGSPLRKSSVETLPSSCCQSLADVLEQLLSPRALREGLPTAQQLLQHEFFGRIDVAKILAEYRTFKFPGHTKEVLKSVTLKIEERLRHDQKIVHHQRRLAKVQEMLSSEEEKKRRKQKWKEKEKERQLQHKQSQQQMVNGKSPERSDSPASTSTATSAGTVTPPFGRSDSRLTSVTSSAPPPPVTPVPTPGSVPPPPPPPSALPSPVVVPERAALLTSISAFNKSSLRQIKSPR</sequence>
<dbReference type="InterPro" id="IPR011009">
    <property type="entry name" value="Kinase-like_dom_sf"/>
</dbReference>
<dbReference type="SUPFAM" id="SSF64268">
    <property type="entry name" value="PX domain"/>
    <property type="match status" value="1"/>
</dbReference>
<dbReference type="Gene3D" id="1.10.510.10">
    <property type="entry name" value="Transferase(Phosphotransferase) domain 1"/>
    <property type="match status" value="1"/>
</dbReference>
<dbReference type="GO" id="GO:0006622">
    <property type="term" value="P:protein targeting to lysosome"/>
    <property type="evidence" value="ECO:0007669"/>
    <property type="project" value="TreeGrafter"/>
</dbReference>
<dbReference type="SUPFAM" id="SSF56112">
    <property type="entry name" value="Protein kinase-like (PK-like)"/>
    <property type="match status" value="1"/>
</dbReference>
<evidence type="ECO:0000256" key="2">
    <source>
        <dbReference type="ARBA" id="ARBA00022490"/>
    </source>
</evidence>
<dbReference type="GO" id="GO:0035091">
    <property type="term" value="F:phosphatidylinositol binding"/>
    <property type="evidence" value="ECO:0007669"/>
    <property type="project" value="InterPro"/>
</dbReference>
<reference evidence="6" key="1">
    <citation type="submission" date="2022-12" db="EMBL/GenBank/DDBJ databases">
        <title>Chromosome-level genome assembly of the bean flower thrips Megalurothrips usitatus.</title>
        <authorList>
            <person name="Ma L."/>
            <person name="Liu Q."/>
            <person name="Li H."/>
            <person name="Cai W."/>
        </authorList>
    </citation>
    <scope>NUCLEOTIDE SEQUENCE</scope>
    <source>
        <strain evidence="6">Cailab_2022a</strain>
    </source>
</reference>
<feature type="compositionally biased region" description="Polar residues" evidence="3">
    <location>
        <begin position="478"/>
        <end position="487"/>
    </location>
</feature>
<dbReference type="GO" id="GO:0005886">
    <property type="term" value="C:plasma membrane"/>
    <property type="evidence" value="ECO:0007669"/>
    <property type="project" value="TreeGrafter"/>
</dbReference>
<feature type="domain" description="PX" evidence="5">
    <location>
        <begin position="14"/>
        <end position="126"/>
    </location>
</feature>
<gene>
    <name evidence="6" type="ORF">ONE63_010906</name>
</gene>
<dbReference type="EMBL" id="JAPTSV010000009">
    <property type="protein sequence ID" value="KAJ1524406.1"/>
    <property type="molecule type" value="Genomic_DNA"/>
</dbReference>
<organism evidence="6 7">
    <name type="scientific">Megalurothrips usitatus</name>
    <name type="common">bean blossom thrips</name>
    <dbReference type="NCBI Taxonomy" id="439358"/>
    <lineage>
        <taxon>Eukaryota</taxon>
        <taxon>Metazoa</taxon>
        <taxon>Ecdysozoa</taxon>
        <taxon>Arthropoda</taxon>
        <taxon>Hexapoda</taxon>
        <taxon>Insecta</taxon>
        <taxon>Pterygota</taxon>
        <taxon>Neoptera</taxon>
        <taxon>Paraneoptera</taxon>
        <taxon>Thysanoptera</taxon>
        <taxon>Terebrantia</taxon>
        <taxon>Thripoidea</taxon>
        <taxon>Thripidae</taxon>
        <taxon>Megalurothrips</taxon>
    </lineage>
</organism>
<evidence type="ECO:0000256" key="3">
    <source>
        <dbReference type="SAM" id="MobiDB-lite"/>
    </source>
</evidence>
<dbReference type="Pfam" id="PF00787">
    <property type="entry name" value="PX"/>
    <property type="match status" value="1"/>
</dbReference>
<dbReference type="PANTHER" id="PTHR22999">
    <property type="entry name" value="PX SERINE/THREONINE KINASE PXK"/>
    <property type="match status" value="1"/>
</dbReference>
<dbReference type="SMART" id="SM00312">
    <property type="entry name" value="PX"/>
    <property type="match status" value="1"/>
</dbReference>
<protein>
    <recommendedName>
        <fullName evidence="8">PX domain-containing protein kinase-like protein</fullName>
    </recommendedName>
</protein>
<dbReference type="PROSITE" id="PS50011">
    <property type="entry name" value="PROTEIN_KINASE_DOM"/>
    <property type="match status" value="1"/>
</dbReference>
<dbReference type="InterPro" id="IPR001683">
    <property type="entry name" value="PX_dom"/>
</dbReference>
<dbReference type="GO" id="GO:0043271">
    <property type="term" value="P:negative regulation of monoatomic ion transport"/>
    <property type="evidence" value="ECO:0007669"/>
    <property type="project" value="TreeGrafter"/>
</dbReference>
<dbReference type="InterPro" id="IPR000719">
    <property type="entry name" value="Prot_kinase_dom"/>
</dbReference>
<proteinExistence type="predicted"/>
<evidence type="ECO:0000313" key="7">
    <source>
        <dbReference type="Proteomes" id="UP001075354"/>
    </source>
</evidence>
<dbReference type="GO" id="GO:0045022">
    <property type="term" value="P:early endosome to late endosome transport"/>
    <property type="evidence" value="ECO:0007669"/>
    <property type="project" value="TreeGrafter"/>
</dbReference>
<dbReference type="Gene3D" id="3.30.1520.10">
    <property type="entry name" value="Phox-like domain"/>
    <property type="match status" value="1"/>
</dbReference>
<dbReference type="GO" id="GO:0005769">
    <property type="term" value="C:early endosome"/>
    <property type="evidence" value="ECO:0007669"/>
    <property type="project" value="TreeGrafter"/>
</dbReference>